<keyword evidence="2" id="KW-1185">Reference proteome</keyword>
<feature type="compositionally biased region" description="Low complexity" evidence="1">
    <location>
        <begin position="55"/>
        <end position="70"/>
    </location>
</feature>
<dbReference type="WBParaSite" id="L893_g9288.t1">
    <property type="protein sequence ID" value="L893_g9288.t1"/>
    <property type="gene ID" value="L893_g9288"/>
</dbReference>
<proteinExistence type="predicted"/>
<sequence>MARTRNTKNPAPPSKVNKKVPLRLPSQADPESLSQVSHRLPVIGETTSNEDKGRSSIVEDVVESMVSDVSKTLKKHEPEVGAPMPCDKLPDWSANSDEEIRMEIERNANMSDTADVGVHQANDDEEGDEDEEELASDEDETIEEGPSSSTKQLPKFGRPRLIREEMAAPETEEGWTDLEAKLKELQKAGRKGYMKITF</sequence>
<evidence type="ECO:0000256" key="1">
    <source>
        <dbReference type="SAM" id="MobiDB-lite"/>
    </source>
</evidence>
<reference evidence="3" key="1">
    <citation type="submission" date="2016-11" db="UniProtKB">
        <authorList>
            <consortium name="WormBaseParasite"/>
        </authorList>
    </citation>
    <scope>IDENTIFICATION</scope>
</reference>
<name>A0A1I8ATE1_9BILA</name>
<evidence type="ECO:0000313" key="3">
    <source>
        <dbReference type="WBParaSite" id="L893_g9288.t1"/>
    </source>
</evidence>
<organism evidence="2 3">
    <name type="scientific">Steinernema glaseri</name>
    <dbReference type="NCBI Taxonomy" id="37863"/>
    <lineage>
        <taxon>Eukaryota</taxon>
        <taxon>Metazoa</taxon>
        <taxon>Ecdysozoa</taxon>
        <taxon>Nematoda</taxon>
        <taxon>Chromadorea</taxon>
        <taxon>Rhabditida</taxon>
        <taxon>Tylenchina</taxon>
        <taxon>Panagrolaimomorpha</taxon>
        <taxon>Strongyloidoidea</taxon>
        <taxon>Steinernematidae</taxon>
        <taxon>Steinernema</taxon>
    </lineage>
</organism>
<dbReference type="Proteomes" id="UP000095287">
    <property type="component" value="Unplaced"/>
</dbReference>
<protein>
    <submittedName>
        <fullName evidence="3">Nucleolin-like</fullName>
    </submittedName>
</protein>
<dbReference type="AlphaFoldDB" id="A0A1I8ATE1"/>
<feature type="region of interest" description="Disordered" evidence="1">
    <location>
        <begin position="1"/>
        <end position="159"/>
    </location>
</feature>
<accession>A0A1I8ATE1</accession>
<evidence type="ECO:0000313" key="2">
    <source>
        <dbReference type="Proteomes" id="UP000095287"/>
    </source>
</evidence>
<feature type="compositionally biased region" description="Acidic residues" evidence="1">
    <location>
        <begin position="123"/>
        <end position="143"/>
    </location>
</feature>